<reference evidence="1" key="1">
    <citation type="journal article" date="2015" name="Nature">
        <title>Complex archaea that bridge the gap between prokaryotes and eukaryotes.</title>
        <authorList>
            <person name="Spang A."/>
            <person name="Saw J.H."/>
            <person name="Jorgensen S.L."/>
            <person name="Zaremba-Niedzwiedzka K."/>
            <person name="Martijn J."/>
            <person name="Lind A.E."/>
            <person name="van Eijk R."/>
            <person name="Schleper C."/>
            <person name="Guy L."/>
            <person name="Ettema T.J."/>
        </authorList>
    </citation>
    <scope>NUCLEOTIDE SEQUENCE</scope>
</reference>
<proteinExistence type="predicted"/>
<evidence type="ECO:0000313" key="1">
    <source>
        <dbReference type="EMBL" id="KKM61021.1"/>
    </source>
</evidence>
<accession>A0A0F9JFE5</accession>
<organism evidence="1">
    <name type="scientific">marine sediment metagenome</name>
    <dbReference type="NCBI Taxonomy" id="412755"/>
    <lineage>
        <taxon>unclassified sequences</taxon>
        <taxon>metagenomes</taxon>
        <taxon>ecological metagenomes</taxon>
    </lineage>
</organism>
<comment type="caution">
    <text evidence="1">The sequence shown here is derived from an EMBL/GenBank/DDBJ whole genome shotgun (WGS) entry which is preliminary data.</text>
</comment>
<name>A0A0F9JFE5_9ZZZZ</name>
<protein>
    <submittedName>
        <fullName evidence="1">Uncharacterized protein</fullName>
    </submittedName>
</protein>
<dbReference type="EMBL" id="LAZR01011567">
    <property type="protein sequence ID" value="KKM61021.1"/>
    <property type="molecule type" value="Genomic_DNA"/>
</dbReference>
<sequence>MEKENDTSPDTIRLHLVTHTKNDGRSLFPKSFIDAIRGSIEAGFSAEQIVSILLLTTSVLSIENLDGPELIGRTKEVSTVLGGLNRRKNK</sequence>
<dbReference type="AlphaFoldDB" id="A0A0F9JFE5"/>
<gene>
    <name evidence="1" type="ORF">LCGC14_1535870</name>
</gene>